<dbReference type="OrthoDB" id="185373at2759"/>
<dbReference type="PROSITE" id="PS51375">
    <property type="entry name" value="PPR"/>
    <property type="match status" value="1"/>
</dbReference>
<dbReference type="Pfam" id="PF13041">
    <property type="entry name" value="PPR_2"/>
    <property type="match status" value="1"/>
</dbReference>
<accession>A0A835HGK5</accession>
<evidence type="ECO:0000313" key="4">
    <source>
        <dbReference type="Proteomes" id="UP000631114"/>
    </source>
</evidence>
<dbReference type="InterPro" id="IPR046960">
    <property type="entry name" value="PPR_At4g14850-like_plant"/>
</dbReference>
<name>A0A835HGK5_9MAGN</name>
<dbReference type="EMBL" id="JADFTS010000007">
    <property type="protein sequence ID" value="KAF9599326.1"/>
    <property type="molecule type" value="Genomic_DNA"/>
</dbReference>
<keyword evidence="4" id="KW-1185">Reference proteome</keyword>
<dbReference type="AlphaFoldDB" id="A0A835HGK5"/>
<dbReference type="PANTHER" id="PTHR47926:SF347">
    <property type="entry name" value="PENTATRICOPEPTIDE REPEAT-CONTAINING PROTEIN"/>
    <property type="match status" value="1"/>
</dbReference>
<dbReference type="PANTHER" id="PTHR47926">
    <property type="entry name" value="PENTATRICOPEPTIDE REPEAT-CONTAINING PROTEIN"/>
    <property type="match status" value="1"/>
</dbReference>
<feature type="repeat" description="PPR" evidence="2">
    <location>
        <begin position="5"/>
        <end position="39"/>
    </location>
</feature>
<dbReference type="Gene3D" id="1.25.40.10">
    <property type="entry name" value="Tetratricopeptide repeat domain"/>
    <property type="match status" value="1"/>
</dbReference>
<comment type="caution">
    <text evidence="3">The sequence shown here is derived from an EMBL/GenBank/DDBJ whole genome shotgun (WGS) entry which is preliminary data.</text>
</comment>
<dbReference type="InterPro" id="IPR002885">
    <property type="entry name" value="PPR_rpt"/>
</dbReference>
<dbReference type="NCBIfam" id="TIGR00756">
    <property type="entry name" value="PPR"/>
    <property type="match status" value="1"/>
</dbReference>
<gene>
    <name evidence="3" type="ORF">IFM89_036624</name>
</gene>
<organism evidence="3 4">
    <name type="scientific">Coptis chinensis</name>
    <dbReference type="NCBI Taxonomy" id="261450"/>
    <lineage>
        <taxon>Eukaryota</taxon>
        <taxon>Viridiplantae</taxon>
        <taxon>Streptophyta</taxon>
        <taxon>Embryophyta</taxon>
        <taxon>Tracheophyta</taxon>
        <taxon>Spermatophyta</taxon>
        <taxon>Magnoliopsida</taxon>
        <taxon>Ranunculales</taxon>
        <taxon>Ranunculaceae</taxon>
        <taxon>Coptidoideae</taxon>
        <taxon>Coptis</taxon>
    </lineage>
</organism>
<dbReference type="Proteomes" id="UP000631114">
    <property type="component" value="Unassembled WGS sequence"/>
</dbReference>
<protein>
    <recommendedName>
        <fullName evidence="5">Pentatricopeptide repeat-containing protein</fullName>
    </recommendedName>
</protein>
<dbReference type="GO" id="GO:0003723">
    <property type="term" value="F:RNA binding"/>
    <property type="evidence" value="ECO:0007669"/>
    <property type="project" value="InterPro"/>
</dbReference>
<keyword evidence="1" id="KW-0677">Repeat</keyword>
<sequence length="103" mass="11360">MGKRDVVTWTAMLGGYAQRGYYEEAVRIFQEMLQGGEVQPNEATLVNVLHVCASLGDLSLGKRVHSYMDSRDNVEFCFFAGLKATTKDSSSPSRKGKDSSSMD</sequence>
<evidence type="ECO:0000256" key="2">
    <source>
        <dbReference type="PROSITE-ProRule" id="PRU00708"/>
    </source>
</evidence>
<dbReference type="InterPro" id="IPR011990">
    <property type="entry name" value="TPR-like_helical_dom_sf"/>
</dbReference>
<reference evidence="3 4" key="1">
    <citation type="submission" date="2020-10" db="EMBL/GenBank/DDBJ databases">
        <title>The Coptis chinensis genome and diversification of protoberbering-type alkaloids.</title>
        <authorList>
            <person name="Wang B."/>
            <person name="Shu S."/>
            <person name="Song C."/>
            <person name="Liu Y."/>
        </authorList>
    </citation>
    <scope>NUCLEOTIDE SEQUENCE [LARGE SCALE GENOMIC DNA]</scope>
    <source>
        <strain evidence="3">HL-2020</strain>
        <tissue evidence="3">Leaf</tissue>
    </source>
</reference>
<evidence type="ECO:0000313" key="3">
    <source>
        <dbReference type="EMBL" id="KAF9599326.1"/>
    </source>
</evidence>
<dbReference type="GO" id="GO:0009451">
    <property type="term" value="P:RNA modification"/>
    <property type="evidence" value="ECO:0007669"/>
    <property type="project" value="InterPro"/>
</dbReference>
<evidence type="ECO:0008006" key="5">
    <source>
        <dbReference type="Google" id="ProtNLM"/>
    </source>
</evidence>
<proteinExistence type="predicted"/>
<evidence type="ECO:0000256" key="1">
    <source>
        <dbReference type="ARBA" id="ARBA00022737"/>
    </source>
</evidence>